<evidence type="ECO:0000256" key="4">
    <source>
        <dbReference type="ARBA" id="ARBA00022737"/>
    </source>
</evidence>
<feature type="region of interest" description="Disordered" evidence="8">
    <location>
        <begin position="202"/>
        <end position="222"/>
    </location>
</feature>
<dbReference type="GO" id="GO:0005680">
    <property type="term" value="C:anaphase-promoting complex"/>
    <property type="evidence" value="ECO:0007669"/>
    <property type="project" value="TreeGrafter"/>
</dbReference>
<comment type="similarity">
    <text evidence="1">Belongs to the WD repeat CDC20/Fizzy family.</text>
</comment>
<evidence type="ECO:0000313" key="10">
    <source>
        <dbReference type="EMBL" id="KIY62074.1"/>
    </source>
</evidence>
<sequence>MQPKTPSRMRARSEVKTPITPALYNAMNQMSMASPTKKRSKSKTRTERFDMSNPFISATAASHSRPASPTKKPSHADLGRQAASGVIKKGDIESSRRMMDVVASKEPAQKPELKRSKSTPSRAGFDQSDRFITTRDMEKDVVAGFEKMHIQPQTASPGHTARLADATGVPLNRRILSFHEPPPAASSDKGLALQRDHAKPLYASRPNSIATSTGAVSSKSRKISSQPERVLSAVNLMDDFYLNLVSWSSQNTVAVALGQSTYIWYAETGDVSALADAPEGLYPSSVEMSNDGAYVGIGLCNGDVQLYDVESGQRMRNMTGHQGQVACLSWSEHILTSGCADGSIWHHDVRIGKHKVMELLGHTGEVCGLKWRSDGELLASGGNDNVVNVWDGRLGDVGENAQGKAKWVKRNHTAAVKALAWCPWQPSLLATGGGTNDATMHIWNVNTGARVHSQKTPAQISTLQWSPHKKEILSTHGYPTNAIMVHAYPSMERVAEIRDAHDSRVLFSCVSPAGDVVLTGGGDESLKFWKIWEAPSAAGKKKKSALEFDDRTLNTTRSGVMSIR</sequence>
<evidence type="ECO:0000313" key="11">
    <source>
        <dbReference type="Proteomes" id="UP000054007"/>
    </source>
</evidence>
<keyword evidence="11" id="KW-1185">Reference proteome</keyword>
<feature type="repeat" description="WD" evidence="7">
    <location>
        <begin position="498"/>
        <end position="531"/>
    </location>
</feature>
<keyword evidence="4" id="KW-0677">Repeat</keyword>
<feature type="repeat" description="WD" evidence="7">
    <location>
        <begin position="359"/>
        <end position="391"/>
    </location>
</feature>
<feature type="compositionally biased region" description="Polar residues" evidence="8">
    <location>
        <begin position="205"/>
        <end position="222"/>
    </location>
</feature>
<organism evidence="10 11">
    <name type="scientific">Cylindrobasidium torrendii FP15055 ss-10</name>
    <dbReference type="NCBI Taxonomy" id="1314674"/>
    <lineage>
        <taxon>Eukaryota</taxon>
        <taxon>Fungi</taxon>
        <taxon>Dikarya</taxon>
        <taxon>Basidiomycota</taxon>
        <taxon>Agaricomycotina</taxon>
        <taxon>Agaricomycetes</taxon>
        <taxon>Agaricomycetidae</taxon>
        <taxon>Agaricales</taxon>
        <taxon>Marasmiineae</taxon>
        <taxon>Physalacriaceae</taxon>
        <taxon>Cylindrobasidium</taxon>
    </lineage>
</organism>
<feature type="compositionally biased region" description="Basic and acidic residues" evidence="8">
    <location>
        <begin position="88"/>
        <end position="99"/>
    </location>
</feature>
<evidence type="ECO:0000256" key="2">
    <source>
        <dbReference type="ARBA" id="ARBA00022574"/>
    </source>
</evidence>
<dbReference type="InterPro" id="IPR001680">
    <property type="entry name" value="WD40_rpt"/>
</dbReference>
<evidence type="ECO:0000256" key="3">
    <source>
        <dbReference type="ARBA" id="ARBA00022618"/>
    </source>
</evidence>
<dbReference type="InterPro" id="IPR036322">
    <property type="entry name" value="WD40_repeat_dom_sf"/>
</dbReference>
<dbReference type="InterPro" id="IPR033010">
    <property type="entry name" value="Cdc20/Fizzy"/>
</dbReference>
<dbReference type="Proteomes" id="UP000054007">
    <property type="component" value="Unassembled WGS sequence"/>
</dbReference>
<name>A0A0D7AW38_9AGAR</name>
<dbReference type="Gene3D" id="2.130.10.10">
    <property type="entry name" value="YVTN repeat-like/Quinoprotein amine dehydrogenase"/>
    <property type="match status" value="1"/>
</dbReference>
<feature type="domain" description="CDC20/Fizzy WD40" evidence="9">
    <location>
        <begin position="231"/>
        <end position="529"/>
    </location>
</feature>
<accession>A0A0D7AW38</accession>
<dbReference type="GO" id="GO:1990757">
    <property type="term" value="F:ubiquitin ligase activator activity"/>
    <property type="evidence" value="ECO:0007669"/>
    <property type="project" value="TreeGrafter"/>
</dbReference>
<keyword evidence="2 7" id="KW-0853">WD repeat</keyword>
<keyword evidence="5" id="KW-0498">Mitosis</keyword>
<dbReference type="InterPro" id="IPR015943">
    <property type="entry name" value="WD40/YVTN_repeat-like_dom_sf"/>
</dbReference>
<dbReference type="PANTHER" id="PTHR19918:SF8">
    <property type="entry name" value="FI02843P"/>
    <property type="match status" value="1"/>
</dbReference>
<keyword evidence="6" id="KW-0131">Cell cycle</keyword>
<dbReference type="GO" id="GO:0010997">
    <property type="term" value="F:anaphase-promoting complex binding"/>
    <property type="evidence" value="ECO:0007669"/>
    <property type="project" value="InterPro"/>
</dbReference>
<feature type="compositionally biased region" description="Polar residues" evidence="8">
    <location>
        <begin position="54"/>
        <end position="67"/>
    </location>
</feature>
<dbReference type="EMBL" id="KN880828">
    <property type="protein sequence ID" value="KIY62074.1"/>
    <property type="molecule type" value="Genomic_DNA"/>
</dbReference>
<evidence type="ECO:0000259" key="9">
    <source>
        <dbReference type="Pfam" id="PF24807"/>
    </source>
</evidence>
<reference evidence="10 11" key="1">
    <citation type="journal article" date="2015" name="Fungal Genet. Biol.">
        <title>Evolution of novel wood decay mechanisms in Agaricales revealed by the genome sequences of Fistulina hepatica and Cylindrobasidium torrendii.</title>
        <authorList>
            <person name="Floudas D."/>
            <person name="Held B.W."/>
            <person name="Riley R."/>
            <person name="Nagy L.G."/>
            <person name="Koehler G."/>
            <person name="Ransdell A.S."/>
            <person name="Younus H."/>
            <person name="Chow J."/>
            <person name="Chiniquy J."/>
            <person name="Lipzen A."/>
            <person name="Tritt A."/>
            <person name="Sun H."/>
            <person name="Haridas S."/>
            <person name="LaButti K."/>
            <person name="Ohm R.A."/>
            <person name="Kues U."/>
            <person name="Blanchette R.A."/>
            <person name="Grigoriev I.V."/>
            <person name="Minto R.E."/>
            <person name="Hibbett D.S."/>
        </authorList>
    </citation>
    <scope>NUCLEOTIDE SEQUENCE [LARGE SCALE GENOMIC DNA]</scope>
    <source>
        <strain evidence="10 11">FP15055 ss-10</strain>
    </source>
</reference>
<dbReference type="SUPFAM" id="SSF50978">
    <property type="entry name" value="WD40 repeat-like"/>
    <property type="match status" value="1"/>
</dbReference>
<keyword evidence="3" id="KW-0132">Cell division</keyword>
<proteinExistence type="inferred from homology"/>
<dbReference type="PANTHER" id="PTHR19918">
    <property type="entry name" value="CELL DIVISION CYCLE 20 CDC20 FIZZY -RELATED"/>
    <property type="match status" value="1"/>
</dbReference>
<dbReference type="STRING" id="1314674.A0A0D7AW38"/>
<dbReference type="SMART" id="SM00320">
    <property type="entry name" value="WD40"/>
    <property type="match status" value="5"/>
</dbReference>
<feature type="region of interest" description="Disordered" evidence="8">
    <location>
        <begin position="1"/>
        <end position="126"/>
    </location>
</feature>
<gene>
    <name evidence="10" type="ORF">CYLTODRAFT_494892</name>
</gene>
<dbReference type="InterPro" id="IPR056150">
    <property type="entry name" value="WD40_CDC20-Fz"/>
</dbReference>
<evidence type="ECO:0000256" key="1">
    <source>
        <dbReference type="ARBA" id="ARBA00006445"/>
    </source>
</evidence>
<evidence type="ECO:0000256" key="7">
    <source>
        <dbReference type="PROSITE-ProRule" id="PRU00221"/>
    </source>
</evidence>
<protein>
    <submittedName>
        <fullName evidence="10">WD repeat-containing protein slp1</fullName>
    </submittedName>
</protein>
<evidence type="ECO:0000256" key="5">
    <source>
        <dbReference type="ARBA" id="ARBA00022776"/>
    </source>
</evidence>
<dbReference type="GO" id="GO:0051301">
    <property type="term" value="P:cell division"/>
    <property type="evidence" value="ECO:0007669"/>
    <property type="project" value="UniProtKB-KW"/>
</dbReference>
<dbReference type="OrthoDB" id="10263272at2759"/>
<dbReference type="GO" id="GO:1905786">
    <property type="term" value="P:positive regulation of anaphase-promoting complex-dependent catabolic process"/>
    <property type="evidence" value="ECO:0007669"/>
    <property type="project" value="TreeGrafter"/>
</dbReference>
<evidence type="ECO:0000256" key="8">
    <source>
        <dbReference type="SAM" id="MobiDB-lite"/>
    </source>
</evidence>
<dbReference type="Pfam" id="PF24807">
    <property type="entry name" value="WD40_CDC20-Fz"/>
    <property type="match status" value="1"/>
</dbReference>
<evidence type="ECO:0000256" key="6">
    <source>
        <dbReference type="ARBA" id="ARBA00023306"/>
    </source>
</evidence>
<dbReference type="PROSITE" id="PS50294">
    <property type="entry name" value="WD_REPEATS_REGION"/>
    <property type="match status" value="1"/>
</dbReference>
<dbReference type="GO" id="GO:0031145">
    <property type="term" value="P:anaphase-promoting complex-dependent catabolic process"/>
    <property type="evidence" value="ECO:0007669"/>
    <property type="project" value="TreeGrafter"/>
</dbReference>
<dbReference type="PROSITE" id="PS50082">
    <property type="entry name" value="WD_REPEATS_2"/>
    <property type="match status" value="2"/>
</dbReference>
<dbReference type="AlphaFoldDB" id="A0A0D7AW38"/>